<dbReference type="AlphaFoldDB" id="A0A2P4YUS3"/>
<dbReference type="Pfam" id="PF00361">
    <property type="entry name" value="Proton_antipo_M"/>
    <property type="match status" value="1"/>
</dbReference>
<sequence length="157" mass="17379">MAEMKLTQPKPMMLKVNPYEGKEGGNLHFSVQRSRASHGCGRPSDFVSLSPYPTWEARRRPGRTHAKRQRWVASQPGLSCVNSLESPSFRRTMSIANARASLACKQGKPCILIFIGAMGKSAQIFLHLWLPDAMEGPTPVSQAFCFFDGVVSLQSLQ</sequence>
<organism evidence="6 7">
    <name type="scientific">Phytophthora palmivora</name>
    <dbReference type="NCBI Taxonomy" id="4796"/>
    <lineage>
        <taxon>Eukaryota</taxon>
        <taxon>Sar</taxon>
        <taxon>Stramenopiles</taxon>
        <taxon>Oomycota</taxon>
        <taxon>Peronosporomycetes</taxon>
        <taxon>Peronosporales</taxon>
        <taxon>Peronosporaceae</taxon>
        <taxon>Phytophthora</taxon>
    </lineage>
</organism>
<keyword evidence="4" id="KW-0472">Membrane</keyword>
<evidence type="ECO:0000313" key="6">
    <source>
        <dbReference type="EMBL" id="POM81530.1"/>
    </source>
</evidence>
<evidence type="ECO:0000256" key="2">
    <source>
        <dbReference type="ARBA" id="ARBA00022692"/>
    </source>
</evidence>
<dbReference type="InterPro" id="IPR003945">
    <property type="entry name" value="NU5C-like"/>
</dbReference>
<dbReference type="GO" id="GO:0008137">
    <property type="term" value="F:NADH dehydrogenase (ubiquinone) activity"/>
    <property type="evidence" value="ECO:0007669"/>
    <property type="project" value="InterPro"/>
</dbReference>
<evidence type="ECO:0000259" key="5">
    <source>
        <dbReference type="Pfam" id="PF00361"/>
    </source>
</evidence>
<gene>
    <name evidence="6" type="ORF">PHPALM_486</name>
</gene>
<evidence type="ECO:0000313" key="7">
    <source>
        <dbReference type="Proteomes" id="UP000237271"/>
    </source>
</evidence>
<dbReference type="InterPro" id="IPR001750">
    <property type="entry name" value="ND/Mrp_TM"/>
</dbReference>
<feature type="domain" description="NADH:quinone oxidoreductase/Mrp antiporter transmembrane" evidence="5">
    <location>
        <begin position="111"/>
        <end position="142"/>
    </location>
</feature>
<keyword evidence="3" id="KW-1133">Transmembrane helix</keyword>
<dbReference type="PANTHER" id="PTHR42829:SF2">
    <property type="entry name" value="NADH-UBIQUINONE OXIDOREDUCTASE CHAIN 5"/>
    <property type="match status" value="1"/>
</dbReference>
<dbReference type="GO" id="GO:0003954">
    <property type="term" value="F:NADH dehydrogenase activity"/>
    <property type="evidence" value="ECO:0007669"/>
    <property type="project" value="TreeGrafter"/>
</dbReference>
<name>A0A2P4YUS3_9STRA</name>
<dbReference type="GO" id="GO:0015990">
    <property type="term" value="P:electron transport coupled proton transport"/>
    <property type="evidence" value="ECO:0007669"/>
    <property type="project" value="TreeGrafter"/>
</dbReference>
<dbReference type="GO" id="GO:0016020">
    <property type="term" value="C:membrane"/>
    <property type="evidence" value="ECO:0007669"/>
    <property type="project" value="UniProtKB-SubCell"/>
</dbReference>
<reference evidence="6 7" key="1">
    <citation type="journal article" date="2017" name="Genome Biol. Evol.">
        <title>Phytophthora megakarya and P. palmivora, closely related causal agents of cacao black pod rot, underwent increases in genome sizes and gene numbers by different mechanisms.</title>
        <authorList>
            <person name="Ali S.S."/>
            <person name="Shao J."/>
            <person name="Lary D.J."/>
            <person name="Kronmiller B."/>
            <person name="Shen D."/>
            <person name="Strem M.D."/>
            <person name="Amoako-Attah I."/>
            <person name="Akrofi A.Y."/>
            <person name="Begoude B.A."/>
            <person name="Ten Hoopen G.M."/>
            <person name="Coulibaly K."/>
            <person name="Kebe B.I."/>
            <person name="Melnick R.L."/>
            <person name="Guiltinan M.J."/>
            <person name="Tyler B.M."/>
            <person name="Meinhardt L.W."/>
            <person name="Bailey B.A."/>
        </authorList>
    </citation>
    <scope>NUCLEOTIDE SEQUENCE [LARGE SCALE GENOMIC DNA]</scope>
    <source>
        <strain evidence="7">sbr112.9</strain>
    </source>
</reference>
<dbReference type="OrthoDB" id="2686308at2759"/>
<keyword evidence="2" id="KW-0812">Transmembrane</keyword>
<protein>
    <submittedName>
        <fullName evidence="6">NADH:ubiquinone oxidoreductase subunit 5</fullName>
    </submittedName>
</protein>
<dbReference type="Proteomes" id="UP000237271">
    <property type="component" value="Unassembled WGS sequence"/>
</dbReference>
<accession>A0A2P4YUS3</accession>
<dbReference type="EMBL" id="NCKW01000062">
    <property type="protein sequence ID" value="POM81530.1"/>
    <property type="molecule type" value="Genomic_DNA"/>
</dbReference>
<keyword evidence="7" id="KW-1185">Reference proteome</keyword>
<evidence type="ECO:0000256" key="1">
    <source>
        <dbReference type="ARBA" id="ARBA00004141"/>
    </source>
</evidence>
<evidence type="ECO:0000256" key="4">
    <source>
        <dbReference type="ARBA" id="ARBA00023136"/>
    </source>
</evidence>
<comment type="caution">
    <text evidence="6">The sequence shown here is derived from an EMBL/GenBank/DDBJ whole genome shotgun (WGS) entry which is preliminary data.</text>
</comment>
<proteinExistence type="predicted"/>
<dbReference type="PANTHER" id="PTHR42829">
    <property type="entry name" value="NADH-UBIQUINONE OXIDOREDUCTASE CHAIN 5"/>
    <property type="match status" value="1"/>
</dbReference>
<dbReference type="GO" id="GO:0042773">
    <property type="term" value="P:ATP synthesis coupled electron transport"/>
    <property type="evidence" value="ECO:0007669"/>
    <property type="project" value="InterPro"/>
</dbReference>
<evidence type="ECO:0000256" key="3">
    <source>
        <dbReference type="ARBA" id="ARBA00022989"/>
    </source>
</evidence>
<comment type="subcellular location">
    <subcellularLocation>
        <location evidence="1">Membrane</location>
        <topology evidence="1">Multi-pass membrane protein</topology>
    </subcellularLocation>
</comment>